<dbReference type="Proteomes" id="UP000279446">
    <property type="component" value="Unassembled WGS sequence"/>
</dbReference>
<sequence length="177" mass="20966">MSPSNKYKLKIEYYEYEEDYRRYSYSKGTITNSSEQIVSVINRNYGQFPFLWIEKENKEYLLCGIDYQGYTIVDLQTGKAESYVPDTAYQGLGFCWAAMYHRKDNNKVAVEGCIWAHEYEPVIYDFENPMQLPYKEILNISPYGTFDGWINETEFKYDTDKVERINISKLKDGPDYI</sequence>
<proteinExistence type="predicted"/>
<dbReference type="AlphaFoldDB" id="A0A3S1BUV7"/>
<name>A0A3S1BUV7_9BACL</name>
<accession>A0A3S1BUV7</accession>
<dbReference type="RefSeq" id="WP_127190418.1">
    <property type="nucleotide sequence ID" value="NZ_RZNY01000002.1"/>
</dbReference>
<dbReference type="OrthoDB" id="1550463at2"/>
<comment type="caution">
    <text evidence="1">The sequence shown here is derived from an EMBL/GenBank/DDBJ whole genome shotgun (WGS) entry which is preliminary data.</text>
</comment>
<evidence type="ECO:0000313" key="2">
    <source>
        <dbReference type="Proteomes" id="UP000279446"/>
    </source>
</evidence>
<organism evidence="1 2">
    <name type="scientific">Paenibacillus anaericanus</name>
    <dbReference type="NCBI Taxonomy" id="170367"/>
    <lineage>
        <taxon>Bacteria</taxon>
        <taxon>Bacillati</taxon>
        <taxon>Bacillota</taxon>
        <taxon>Bacilli</taxon>
        <taxon>Bacillales</taxon>
        <taxon>Paenibacillaceae</taxon>
        <taxon>Paenibacillus</taxon>
    </lineage>
</organism>
<gene>
    <name evidence="1" type="ORF">EJP82_02325</name>
</gene>
<evidence type="ECO:0000313" key="1">
    <source>
        <dbReference type="EMBL" id="RUT47999.1"/>
    </source>
</evidence>
<dbReference type="EMBL" id="RZNY01000002">
    <property type="protein sequence ID" value="RUT47999.1"/>
    <property type="molecule type" value="Genomic_DNA"/>
</dbReference>
<reference evidence="1 2" key="1">
    <citation type="submission" date="2018-12" db="EMBL/GenBank/DDBJ databases">
        <authorList>
            <person name="Sun L."/>
            <person name="Chen Z."/>
        </authorList>
    </citation>
    <scope>NUCLEOTIDE SEQUENCE [LARGE SCALE GENOMIC DNA]</scope>
    <source>
        <strain evidence="1 2">DSM 15890</strain>
    </source>
</reference>
<keyword evidence="2" id="KW-1185">Reference proteome</keyword>
<protein>
    <submittedName>
        <fullName evidence="1">Uncharacterized protein</fullName>
    </submittedName>
</protein>